<gene>
    <name evidence="1" type="ORF">UFOVP923_13</name>
</gene>
<accession>A0A6J5PQL7</accession>
<dbReference type="EMBL" id="LR796877">
    <property type="protein sequence ID" value="CAB4171631.1"/>
    <property type="molecule type" value="Genomic_DNA"/>
</dbReference>
<proteinExistence type="predicted"/>
<organism evidence="1">
    <name type="scientific">uncultured Caudovirales phage</name>
    <dbReference type="NCBI Taxonomy" id="2100421"/>
    <lineage>
        <taxon>Viruses</taxon>
        <taxon>Duplodnaviria</taxon>
        <taxon>Heunggongvirae</taxon>
        <taxon>Uroviricota</taxon>
        <taxon>Caudoviricetes</taxon>
        <taxon>Peduoviridae</taxon>
        <taxon>Maltschvirus</taxon>
        <taxon>Maltschvirus maltsch</taxon>
    </lineage>
</organism>
<name>A0A6J5PQL7_9CAUD</name>
<reference evidence="1" key="1">
    <citation type="submission" date="2020-05" db="EMBL/GenBank/DDBJ databases">
        <authorList>
            <person name="Chiriac C."/>
            <person name="Salcher M."/>
            <person name="Ghai R."/>
            <person name="Kavagutti S V."/>
        </authorList>
    </citation>
    <scope>NUCLEOTIDE SEQUENCE</scope>
</reference>
<sequence>MTTNNDDEYLDKVIKELNIKFNSLAEENETTLVVEFHITKLGAKNMIAEWDLANEGDEEAFENSMVNYDFIVNSMEEQIYD</sequence>
<protein>
    <submittedName>
        <fullName evidence="1">Uncharacterized protein</fullName>
    </submittedName>
</protein>
<evidence type="ECO:0000313" key="1">
    <source>
        <dbReference type="EMBL" id="CAB4171631.1"/>
    </source>
</evidence>